<evidence type="ECO:0000313" key="2">
    <source>
        <dbReference type="EMBL" id="BAL56998.1"/>
    </source>
</evidence>
<feature type="compositionally biased region" description="Pro residues" evidence="1">
    <location>
        <begin position="34"/>
        <end position="47"/>
    </location>
</feature>
<dbReference type="EMBL" id="AP011763">
    <property type="protein sequence ID" value="BAL56998.1"/>
    <property type="molecule type" value="Genomic_DNA"/>
</dbReference>
<sequence>MVRRLVLWLVIGGVVALVGYSAVAASRAQRPSLPSAPAPQGPSPSPCRVPSYDLSPSGGAVQAVVVCTAGGRYQISVEASAEGRRASGQVTVRLLKDSPTAVSIPLAPPLPAGATTYSVRFQVRGV</sequence>
<organism evidence="2">
    <name type="scientific">uncultured prokaryote</name>
    <dbReference type="NCBI Taxonomy" id="198431"/>
    <lineage>
        <taxon>unclassified sequences</taxon>
        <taxon>environmental samples</taxon>
    </lineage>
</organism>
<reference evidence="2" key="1">
    <citation type="journal article" date="2005" name="Environ. Microbiol.">
        <title>Genetic and functional properties of uncultivated thermophilic crenarchaeotes from a subsurface gold mine as revealed by analysis of genome fragments.</title>
        <authorList>
            <person name="Nunoura T."/>
            <person name="Hirayama H."/>
            <person name="Takami H."/>
            <person name="Oida H."/>
            <person name="Nishi S."/>
            <person name="Shimamura S."/>
            <person name="Suzuki Y."/>
            <person name="Inagaki F."/>
            <person name="Takai K."/>
            <person name="Nealson K.H."/>
            <person name="Horikoshi K."/>
        </authorList>
    </citation>
    <scope>NUCLEOTIDE SEQUENCE</scope>
</reference>
<name>H5SLG2_9ZZZZ</name>
<proteinExistence type="predicted"/>
<accession>H5SLG2</accession>
<dbReference type="AlphaFoldDB" id="H5SLG2"/>
<feature type="region of interest" description="Disordered" evidence="1">
    <location>
        <begin position="31"/>
        <end position="52"/>
    </location>
</feature>
<reference evidence="2" key="2">
    <citation type="journal article" date="2012" name="PLoS ONE">
        <title>A Deeply Branching Thermophilic Bacterium with an Ancient Acetyl-CoA Pathway Dominates a Subsurface Ecosystem.</title>
        <authorList>
            <person name="Takami H."/>
            <person name="Noguchi H."/>
            <person name="Takaki Y."/>
            <person name="Uchiyama I."/>
            <person name="Toyoda A."/>
            <person name="Nishi S."/>
            <person name="Chee G.-J."/>
            <person name="Arai W."/>
            <person name="Nunoura T."/>
            <person name="Itoh T."/>
            <person name="Hattori M."/>
            <person name="Takai K."/>
        </authorList>
    </citation>
    <scope>NUCLEOTIDE SEQUENCE</scope>
</reference>
<protein>
    <submittedName>
        <fullName evidence="2">Uncharacterized protein</fullName>
    </submittedName>
</protein>
<evidence type="ECO:0000256" key="1">
    <source>
        <dbReference type="SAM" id="MobiDB-lite"/>
    </source>
</evidence>
<gene>
    <name evidence="2" type="ORF">HGMM_F46A05C37</name>
</gene>